<dbReference type="InterPro" id="IPR028156">
    <property type="entry name" value="RIP"/>
</dbReference>
<dbReference type="GO" id="GO:0005634">
    <property type="term" value="C:nucleus"/>
    <property type="evidence" value="ECO:0007669"/>
    <property type="project" value="TreeGrafter"/>
</dbReference>
<feature type="chain" id="PRO_5036225986" description="RPA-interacting protein C-terminal domain-containing protein" evidence="1">
    <location>
        <begin position="24"/>
        <end position="244"/>
    </location>
</feature>
<dbReference type="EMBL" id="CAJNOJ010000026">
    <property type="protein sequence ID" value="CAF0870079.1"/>
    <property type="molecule type" value="Genomic_DNA"/>
</dbReference>
<evidence type="ECO:0008006" key="5">
    <source>
        <dbReference type="Google" id="ProtNLM"/>
    </source>
</evidence>
<dbReference type="Proteomes" id="UP000663828">
    <property type="component" value="Unassembled WGS sequence"/>
</dbReference>
<dbReference type="PANTHER" id="PTHR31742:SF1">
    <property type="entry name" value="RPA-INTERACTING PROTEIN"/>
    <property type="match status" value="1"/>
</dbReference>
<dbReference type="GO" id="GO:0006606">
    <property type="term" value="P:protein import into nucleus"/>
    <property type="evidence" value="ECO:0007669"/>
    <property type="project" value="TreeGrafter"/>
</dbReference>
<proteinExistence type="predicted"/>
<protein>
    <recommendedName>
        <fullName evidence="5">RPA-interacting protein C-terminal domain-containing protein</fullName>
    </recommendedName>
</protein>
<accession>A0A814T0E2</accession>
<comment type="caution">
    <text evidence="3">The sequence shown here is derived from an EMBL/GenBank/DDBJ whole genome shotgun (WGS) entry which is preliminary data.</text>
</comment>
<evidence type="ECO:0000313" key="3">
    <source>
        <dbReference type="EMBL" id="CAF1154976.1"/>
    </source>
</evidence>
<feature type="signal peptide" evidence="1">
    <location>
        <begin position="1"/>
        <end position="23"/>
    </location>
</feature>
<dbReference type="PANTHER" id="PTHR31742">
    <property type="entry name" value="RPA-INTERACTING PROTEIN RPAIN"/>
    <property type="match status" value="1"/>
</dbReference>
<dbReference type="AlphaFoldDB" id="A0A814T0E2"/>
<evidence type="ECO:0000313" key="2">
    <source>
        <dbReference type="EMBL" id="CAF0870079.1"/>
    </source>
</evidence>
<gene>
    <name evidence="2" type="ORF">EDS130_LOCUS8246</name>
    <name evidence="3" type="ORF">XAT740_LOCUS21158</name>
</gene>
<organism evidence="3 4">
    <name type="scientific">Adineta ricciae</name>
    <name type="common">Rotifer</name>
    <dbReference type="NCBI Taxonomy" id="249248"/>
    <lineage>
        <taxon>Eukaryota</taxon>
        <taxon>Metazoa</taxon>
        <taxon>Spiralia</taxon>
        <taxon>Gnathifera</taxon>
        <taxon>Rotifera</taxon>
        <taxon>Eurotatoria</taxon>
        <taxon>Bdelloidea</taxon>
        <taxon>Adinetida</taxon>
        <taxon>Adinetidae</taxon>
        <taxon>Adineta</taxon>
    </lineage>
</organism>
<evidence type="ECO:0000313" key="4">
    <source>
        <dbReference type="Proteomes" id="UP000663828"/>
    </source>
</evidence>
<keyword evidence="1" id="KW-0732">Signal</keyword>
<dbReference type="EMBL" id="CAJNOR010001507">
    <property type="protein sequence ID" value="CAF1154976.1"/>
    <property type="molecule type" value="Genomic_DNA"/>
</dbReference>
<reference evidence="3" key="1">
    <citation type="submission" date="2021-02" db="EMBL/GenBank/DDBJ databases">
        <authorList>
            <person name="Nowell W R."/>
        </authorList>
    </citation>
    <scope>NUCLEOTIDE SEQUENCE</scope>
</reference>
<dbReference type="Proteomes" id="UP000663852">
    <property type="component" value="Unassembled WGS sequence"/>
</dbReference>
<keyword evidence="4" id="KW-1185">Reference proteome</keyword>
<sequence length="244" mass="28173">MLKIYCNLILDLVLLASRMSTYPASPARQTVHSALYKMPSPTVRSDETWKDRYRLHCKQQFKRARDKVVNKMRQLSFDDNQPTLSARDIVESEWIKMFGSLPPTASMDMDGNQLPASAEEVEFEANWALMNEVLQELELEQLQGIPDEQPEYIPSIDEFNQTQCPICSHDSLFQCSPQHPITCRQCSFQYQVKAGTLDEIHAYHRKTMANCNETKLHSTLWHNEDGMMPSLLIVCTKCDFNFCL</sequence>
<evidence type="ECO:0000256" key="1">
    <source>
        <dbReference type="SAM" id="SignalP"/>
    </source>
</evidence>
<dbReference type="OrthoDB" id="9975854at2759"/>
<name>A0A814T0E2_ADIRI</name>